<protein>
    <recommendedName>
        <fullName evidence="3">Aspartyl protease</fullName>
    </recommendedName>
</protein>
<proteinExistence type="predicted"/>
<keyword evidence="2" id="KW-1185">Reference proteome</keyword>
<reference evidence="1 2" key="1">
    <citation type="submission" date="2019-12" db="EMBL/GenBank/DDBJ databases">
        <title>Novel species isolated from a subtropical stream in China.</title>
        <authorList>
            <person name="Lu H."/>
        </authorList>
    </citation>
    <scope>NUCLEOTIDE SEQUENCE [LARGE SCALE GENOMIC DNA]</scope>
    <source>
        <strain evidence="1 2">DS3</strain>
    </source>
</reference>
<name>A0A6N9HBM3_9BURK</name>
<evidence type="ECO:0000313" key="1">
    <source>
        <dbReference type="EMBL" id="MYN00951.1"/>
    </source>
</evidence>
<comment type="caution">
    <text evidence="1">The sequence shown here is derived from an EMBL/GenBank/DDBJ whole genome shotgun (WGS) entry which is preliminary data.</text>
</comment>
<evidence type="ECO:0008006" key="3">
    <source>
        <dbReference type="Google" id="ProtNLM"/>
    </source>
</evidence>
<sequence>MLPFHFVDYALYQGAPKVPAGIVLPVTVDGIACYAQLDTGAPSAVIWHRRGAQGAPRKTVTLELAGLRRQVEADASNLAMLEPGRCQQDLIATVGNEFFEQGTLTLDLAGARYQWRQGAGLQAAADAQPMQYVRWGGPGGHPLVMVRVAGGPPQPALLDTGSAAFGLNAHDAQAWDGLTGAAPRDGSTLRDAHRFSVNSWGRQVPCVMGTVARSLQIGDGPVLPAFRFSYCDGMGFQPGTPLAGVLGLHYMLGKELVLDYVSQRWALRAPQP</sequence>
<accession>A0A6N9HBM3</accession>
<dbReference type="Proteomes" id="UP000448575">
    <property type="component" value="Unassembled WGS sequence"/>
</dbReference>
<evidence type="ECO:0000313" key="2">
    <source>
        <dbReference type="Proteomes" id="UP000448575"/>
    </source>
</evidence>
<dbReference type="EMBL" id="WWCJ01000001">
    <property type="protein sequence ID" value="MYN00951.1"/>
    <property type="molecule type" value="Genomic_DNA"/>
</dbReference>
<dbReference type="RefSeq" id="WP_161023943.1">
    <property type="nucleotide sequence ID" value="NZ_WWCJ01000001.1"/>
</dbReference>
<organism evidence="1 2">
    <name type="scientific">Pseudoduganella guangdongensis</name>
    <dbReference type="NCBI Taxonomy" id="2692179"/>
    <lineage>
        <taxon>Bacteria</taxon>
        <taxon>Pseudomonadati</taxon>
        <taxon>Pseudomonadota</taxon>
        <taxon>Betaproteobacteria</taxon>
        <taxon>Burkholderiales</taxon>
        <taxon>Oxalobacteraceae</taxon>
        <taxon>Telluria group</taxon>
        <taxon>Pseudoduganella</taxon>
    </lineage>
</organism>
<gene>
    <name evidence="1" type="ORF">GTP41_02445</name>
</gene>
<dbReference type="AlphaFoldDB" id="A0A6N9HBM3"/>